<dbReference type="RefSeq" id="WP_133111690.1">
    <property type="nucleotide sequence ID" value="NZ_BAOS01000005.1"/>
</dbReference>
<evidence type="ECO:0000259" key="2">
    <source>
        <dbReference type="Pfam" id="PF13699"/>
    </source>
</evidence>
<protein>
    <recommendedName>
        <fullName evidence="2">eCIS core domain-containing protein</fullName>
    </recommendedName>
</protein>
<sequence length="1205" mass="135134">MSNQTFAKPKTKNSTTSSSLFGKKTDRSFTIESANEIHDVPNTRFGHNFGNVRMEGGHSSTPFTLPGIQTKLKIGKPGDKYEQEADRVADQVMRMQDNTAISSQRSAVRKGGELIQTKPLSQEVQRKCKECEEEEEEIQRKPLVSKITPLIQRQTEEEEEEEEDKELLQTKPISNQIAPLIQRQAEEEEDEESGQIQTKPISEGITSLIQHQEVEEPDEEGEGPEIMTKSSVHSQAASSNLQSQLNVSKGSGSPLTEDIRTSMETFFGVDFSGVRVHTNSNAVQMNQGLNAKALTYGSNIYFNLGEYSPRSSTGKKLLAHELTHVIQQNKLSHAKVSHNEESIQMFAPYWEPKDFNGNKNHSLLLPLISKELKIFSEAPVPNASKTNIGHGKKGSADMYDASTTVGVYFLKHGVPKKLKAQRGKRVLKDEGHFNHDNNAAPQVDSLQNLTKIPDAPKSIVVGDLKPSHGTIEALEGTEQLENYIGGFELAAKDVNDISTTDKWKLIKPTKLSTAVPSGMSEPNSPVESQPIVLKIKGKTIRPNVISTGRVYVNKDPGNPGIWNYTWKPDKEFTDPLPESVKDLGDEVEEKVRKPVFISPLDNHQLSGKFKSQYPFTGNKIQRIKKRTPDKKLPNKDWFDFSKWRKGPYRKYKDKFKSAQKTTEFKTAEQQELALQDQKARVKSGFKSKFSKSQELFVKKFNQLKFWTSKKALIFGRFRDVFGTLFVNIAKVYNRVKSRFQNRLNQVKKPEGGGIAGAAITSAFRLIKIAGTVIINETISRLKESFTKGLTKKLKSLIPAGGFGELQKKADELNMQINSIKQKATQKIDRIVKDIIEPYQEIIDKIKTAANTLGKIKKIINLVKWGARAIACTTSPPVVGCIITPAIEYLASKVVQSCWFMKKIAPHIQGIPILGTLSLELAKIIKEKIQGFLPKPVKDVFAKIDEKVEFEKSDIKCPKGGDGGQLTPQQQALLDLQERIGEDKFKALVEMIKKLGLPENAPMPLDKIEEMGDLLEESDVDASDIKKFTNQNAEQQEKAKKELVKLKAVLDAINENATKPRSGSTSQQKSTQSSGQSSTTSTKNDLVQRLKNGEFDERFKKLIKARRLKRNGFFINDLDKLKKGDVVNGRKVLGLGNKKSQKRVGLVYFEVQKLVRQRKKIKDQLTIKFTRDLKLYDENGNEFIIAKANSTMKITLEFKIKAQSIN</sequence>
<feature type="compositionally biased region" description="Acidic residues" evidence="1">
    <location>
        <begin position="156"/>
        <end position="165"/>
    </location>
</feature>
<feature type="region of interest" description="Disordered" evidence="1">
    <location>
        <begin position="152"/>
        <end position="256"/>
    </location>
</feature>
<proteinExistence type="predicted"/>
<dbReference type="Pfam" id="PF13699">
    <property type="entry name" value="eCIS_core"/>
    <property type="match status" value="1"/>
</dbReference>
<keyword evidence="4" id="KW-1185">Reference proteome</keyword>
<evidence type="ECO:0000256" key="1">
    <source>
        <dbReference type="SAM" id="MobiDB-lite"/>
    </source>
</evidence>
<feature type="compositionally biased region" description="Low complexity" evidence="1">
    <location>
        <begin position="1061"/>
        <end position="1082"/>
    </location>
</feature>
<feature type="compositionally biased region" description="Polar residues" evidence="1">
    <location>
        <begin position="194"/>
        <end position="210"/>
    </location>
</feature>
<gene>
    <name evidence="3" type="ORF">SCALIN_C05_0231</name>
</gene>
<feature type="compositionally biased region" description="Low complexity" evidence="1">
    <location>
        <begin position="234"/>
        <end position="246"/>
    </location>
</feature>
<accession>A0A286TW83</accession>
<dbReference type="Proteomes" id="UP000218542">
    <property type="component" value="Unassembled WGS sequence"/>
</dbReference>
<feature type="region of interest" description="Disordered" evidence="1">
    <location>
        <begin position="1"/>
        <end position="26"/>
    </location>
</feature>
<feature type="domain" description="eCIS core" evidence="2">
    <location>
        <begin position="254"/>
        <end position="330"/>
    </location>
</feature>
<reference evidence="4" key="1">
    <citation type="journal article" date="2017" name="Environ. Microbiol. Rep.">
        <title>Genetic Diversity of Marine Anaerobic Ammonium-Oxidizing Bacteria as Revealed by Genomic and Proteomic Analyses of 'Candidatus Scalindua japonica'.</title>
        <authorList>
            <person name="Oshiki M."/>
            <person name="Mizuto K."/>
            <person name="Kimura Z."/>
            <person name="Kindaichi T."/>
            <person name="Satoh H."/>
            <person name="Okabe S."/>
        </authorList>
    </citation>
    <scope>NUCLEOTIDE SEQUENCE [LARGE SCALE GENOMIC DNA]</scope>
    <source>
        <strain evidence="4">husup-a2</strain>
    </source>
</reference>
<organism evidence="3 4">
    <name type="scientific">Candidatus Scalindua japonica</name>
    <dbReference type="NCBI Taxonomy" id="1284222"/>
    <lineage>
        <taxon>Bacteria</taxon>
        <taxon>Pseudomonadati</taxon>
        <taxon>Planctomycetota</taxon>
        <taxon>Candidatus Brocadiia</taxon>
        <taxon>Candidatus Brocadiales</taxon>
        <taxon>Candidatus Scalinduaceae</taxon>
        <taxon>Candidatus Scalindua</taxon>
    </lineage>
</organism>
<dbReference type="EMBL" id="BAOS01000005">
    <property type="protein sequence ID" value="GAX60146.1"/>
    <property type="molecule type" value="Genomic_DNA"/>
</dbReference>
<name>A0A286TW83_9BACT</name>
<dbReference type="InterPro" id="IPR025295">
    <property type="entry name" value="eCIS_core_dom"/>
</dbReference>
<evidence type="ECO:0000313" key="4">
    <source>
        <dbReference type="Proteomes" id="UP000218542"/>
    </source>
</evidence>
<feature type="region of interest" description="Disordered" evidence="1">
    <location>
        <begin position="1053"/>
        <end position="1086"/>
    </location>
</feature>
<dbReference type="OrthoDB" id="292792at2"/>
<evidence type="ECO:0000313" key="3">
    <source>
        <dbReference type="EMBL" id="GAX60146.1"/>
    </source>
</evidence>
<dbReference type="AlphaFoldDB" id="A0A286TW83"/>
<comment type="caution">
    <text evidence="3">The sequence shown here is derived from an EMBL/GenBank/DDBJ whole genome shotgun (WGS) entry which is preliminary data.</text>
</comment>